<evidence type="ECO:0000313" key="7">
    <source>
        <dbReference type="EMBL" id="HEA18489.1"/>
    </source>
</evidence>
<dbReference type="GO" id="GO:1902201">
    <property type="term" value="P:negative regulation of bacterial-type flagellum-dependent cell motility"/>
    <property type="evidence" value="ECO:0007669"/>
    <property type="project" value="TreeGrafter"/>
</dbReference>
<evidence type="ECO:0000259" key="6">
    <source>
        <dbReference type="PROSITE" id="PS50887"/>
    </source>
</evidence>
<dbReference type="GO" id="GO:0043709">
    <property type="term" value="P:cell adhesion involved in single-species biofilm formation"/>
    <property type="evidence" value="ECO:0007669"/>
    <property type="project" value="TreeGrafter"/>
</dbReference>
<dbReference type="NCBIfam" id="TIGR00254">
    <property type="entry name" value="GGDEF"/>
    <property type="match status" value="1"/>
</dbReference>
<evidence type="ECO:0000256" key="5">
    <source>
        <dbReference type="SAM" id="SignalP"/>
    </source>
</evidence>
<name>A0A7V1GG97_9GAMM</name>
<dbReference type="PROSITE" id="PS50887">
    <property type="entry name" value="GGDEF"/>
    <property type="match status" value="1"/>
</dbReference>
<sequence length="974" mass="109039">MIRLGLCFFIFVVFSSFAAEQTRLPLNDYFAETWNTRSGLPHNSINSVAQTSDGYVWIATWEGLVRFNGREFKLFSRSEIAGLPDSGLRSLAPQADGSLYISGARGGISHLKNRQWIAQDNASAMVNYVLKTRSGEMWLALEGDGVTYREFDNGPEHRVLVNFSAYRLVEDASGVIWAATSDGLYRVENKTAQLVTPSSGLPNSSIYSVLLTKQGQLIVAGEKGAWRLVGDMFESIHTQLDGESISSLLQDDHDDIWFGTINKGLFRLSEIGLEQLDADAGLPANRILSLMQDREKSIWVGTNGGVYRLREAPFSSWTKKRGLNGDYVRSVLSRPDGSIWVGSSLGLNRISDDKVEAIKPAFDQDPLSILSLAEDQQGNVWVGTYTSGLMRVIDKKIYPVINRDYGLASNEIRALLFDNEQRLWVGSAAGLTRIEPDGSLTQYTTKQGLPGDFIMALALDSHGNIWVGTGVGVAMFNSALGEFKGQAFPKQFNAEYAFGFYAQQNFMWMTTDRGLIRFNIITGDIAMLGREQGLPVDKLFQLVAQGDSFWLSSNRGIIQVKQQQVNDFLDDPINAKSQKLQYQLYDEGDGMLSAQANGGSNPAATLHNDGSIWFATSQGASTVVPERIKQATQISLPTVIENLYVDGKNTPLLYAEEVLLLPPSTSRLSFHYAGLSFIMPQRLNFQTKLLGYNNEWVNRQRLTITEYTNLAPGKYTFMVRAGYPNGQWQDNYKTVNFVIQSYFWQKTSFKLVMFFTLLLLAYALYQYRLYHYKKIEKELMIRVEQQTRDLQQQTDAFAHQATHDQLTDLPNRRAFDSWLADNFSDFKQQALPLAIAIMDIDHFKRINDGWSHIIGDRVICVVAHLLGQCGESDASQVARWGGEEFTLLFPNKTAQQAAQLCEQLRVEIANYDFSNIASGLSVTVSFGVADSLNVNDYDRLLAQADQALYKAKSNGRNRVEITFSDTFSAKQLNP</sequence>
<evidence type="ECO:0000256" key="4">
    <source>
        <dbReference type="SAM" id="Phobius"/>
    </source>
</evidence>
<comment type="caution">
    <text evidence="7">The sequence shown here is derived from an EMBL/GenBank/DDBJ whole genome shotgun (WGS) entry which is preliminary data.</text>
</comment>
<feature type="domain" description="GGDEF" evidence="6">
    <location>
        <begin position="831"/>
        <end position="964"/>
    </location>
</feature>
<keyword evidence="4" id="KW-0812">Transmembrane</keyword>
<dbReference type="EC" id="2.7.7.65" evidence="2"/>
<organism evidence="7">
    <name type="scientific">Pseudoalteromonas prydzensis</name>
    <dbReference type="NCBI Taxonomy" id="182141"/>
    <lineage>
        <taxon>Bacteria</taxon>
        <taxon>Pseudomonadati</taxon>
        <taxon>Pseudomonadota</taxon>
        <taxon>Gammaproteobacteria</taxon>
        <taxon>Alteromonadales</taxon>
        <taxon>Pseudoalteromonadaceae</taxon>
        <taxon>Pseudoalteromonas</taxon>
    </lineage>
</organism>
<dbReference type="SUPFAM" id="SSF63829">
    <property type="entry name" value="Calcium-dependent phosphotriesterase"/>
    <property type="match status" value="2"/>
</dbReference>
<dbReference type="GO" id="GO:0052621">
    <property type="term" value="F:diguanylate cyclase activity"/>
    <property type="evidence" value="ECO:0007669"/>
    <property type="project" value="UniProtKB-EC"/>
</dbReference>
<keyword evidence="5" id="KW-0732">Signal</keyword>
<evidence type="ECO:0000256" key="3">
    <source>
        <dbReference type="ARBA" id="ARBA00034247"/>
    </source>
</evidence>
<accession>A0A7V1GG97</accession>
<keyword evidence="4" id="KW-0472">Membrane</keyword>
<dbReference type="SMART" id="SM00267">
    <property type="entry name" value="GGDEF"/>
    <property type="match status" value="1"/>
</dbReference>
<dbReference type="Gene3D" id="2.130.10.10">
    <property type="entry name" value="YVTN repeat-like/Quinoprotein amine dehydrogenase"/>
    <property type="match status" value="3"/>
</dbReference>
<dbReference type="RefSeq" id="WP_304184705.1">
    <property type="nucleotide sequence ID" value="NZ_DRGM01000187.1"/>
</dbReference>
<protein>
    <recommendedName>
        <fullName evidence="2">diguanylate cyclase</fullName>
        <ecNumber evidence="2">2.7.7.65</ecNumber>
    </recommendedName>
</protein>
<dbReference type="Pfam" id="PF07494">
    <property type="entry name" value="Reg_prop"/>
    <property type="match status" value="5"/>
</dbReference>
<dbReference type="Pfam" id="PF07495">
    <property type="entry name" value="Y_Y_Y"/>
    <property type="match status" value="1"/>
</dbReference>
<comment type="catalytic activity">
    <reaction evidence="3">
        <text>2 GTP = 3',3'-c-di-GMP + 2 diphosphate</text>
        <dbReference type="Rhea" id="RHEA:24898"/>
        <dbReference type="ChEBI" id="CHEBI:33019"/>
        <dbReference type="ChEBI" id="CHEBI:37565"/>
        <dbReference type="ChEBI" id="CHEBI:58805"/>
        <dbReference type="EC" id="2.7.7.65"/>
    </reaction>
</comment>
<reference evidence="7" key="1">
    <citation type="journal article" date="2020" name="mSystems">
        <title>Genome- and Community-Level Interaction Insights into Carbon Utilization and Element Cycling Functions of Hydrothermarchaeota in Hydrothermal Sediment.</title>
        <authorList>
            <person name="Zhou Z."/>
            <person name="Liu Y."/>
            <person name="Xu W."/>
            <person name="Pan J."/>
            <person name="Luo Z.H."/>
            <person name="Li M."/>
        </authorList>
    </citation>
    <scope>NUCLEOTIDE SEQUENCE [LARGE SCALE GENOMIC DNA]</scope>
    <source>
        <strain evidence="7">HyVt-346</strain>
    </source>
</reference>
<dbReference type="SUPFAM" id="SSF55073">
    <property type="entry name" value="Nucleotide cyclase"/>
    <property type="match status" value="1"/>
</dbReference>
<dbReference type="InterPro" id="IPR050469">
    <property type="entry name" value="Diguanylate_Cyclase"/>
</dbReference>
<feature type="signal peptide" evidence="5">
    <location>
        <begin position="1"/>
        <end position="18"/>
    </location>
</feature>
<dbReference type="InterPro" id="IPR000160">
    <property type="entry name" value="GGDEF_dom"/>
</dbReference>
<evidence type="ECO:0000256" key="1">
    <source>
        <dbReference type="ARBA" id="ARBA00001946"/>
    </source>
</evidence>
<dbReference type="InterPro" id="IPR029787">
    <property type="entry name" value="Nucleotide_cyclase"/>
</dbReference>
<dbReference type="FunFam" id="3.30.70.270:FF:000001">
    <property type="entry name" value="Diguanylate cyclase domain protein"/>
    <property type="match status" value="1"/>
</dbReference>
<dbReference type="CDD" id="cd01949">
    <property type="entry name" value="GGDEF"/>
    <property type="match status" value="1"/>
</dbReference>
<evidence type="ECO:0000256" key="2">
    <source>
        <dbReference type="ARBA" id="ARBA00012528"/>
    </source>
</evidence>
<dbReference type="InterPro" id="IPR043128">
    <property type="entry name" value="Rev_trsase/Diguanyl_cyclase"/>
</dbReference>
<dbReference type="EMBL" id="DRGM01000187">
    <property type="protein sequence ID" value="HEA18489.1"/>
    <property type="molecule type" value="Genomic_DNA"/>
</dbReference>
<dbReference type="GO" id="GO:0005886">
    <property type="term" value="C:plasma membrane"/>
    <property type="evidence" value="ECO:0007669"/>
    <property type="project" value="TreeGrafter"/>
</dbReference>
<dbReference type="InterPro" id="IPR015943">
    <property type="entry name" value="WD40/YVTN_repeat-like_dom_sf"/>
</dbReference>
<dbReference type="PANTHER" id="PTHR45138">
    <property type="entry name" value="REGULATORY COMPONENTS OF SENSORY TRANSDUCTION SYSTEM"/>
    <property type="match status" value="1"/>
</dbReference>
<dbReference type="Proteomes" id="UP000886188">
    <property type="component" value="Unassembled WGS sequence"/>
</dbReference>
<comment type="cofactor">
    <cofactor evidence="1">
        <name>Mg(2+)</name>
        <dbReference type="ChEBI" id="CHEBI:18420"/>
    </cofactor>
</comment>
<gene>
    <name evidence="7" type="ORF">ENH88_19000</name>
</gene>
<dbReference type="Gene3D" id="2.60.40.10">
    <property type="entry name" value="Immunoglobulins"/>
    <property type="match status" value="1"/>
</dbReference>
<feature type="transmembrane region" description="Helical" evidence="4">
    <location>
        <begin position="751"/>
        <end position="770"/>
    </location>
</feature>
<dbReference type="InterPro" id="IPR013783">
    <property type="entry name" value="Ig-like_fold"/>
</dbReference>
<feature type="chain" id="PRO_5031047477" description="diguanylate cyclase" evidence="5">
    <location>
        <begin position="19"/>
        <end position="974"/>
    </location>
</feature>
<dbReference type="Pfam" id="PF00990">
    <property type="entry name" value="GGDEF"/>
    <property type="match status" value="1"/>
</dbReference>
<keyword evidence="4" id="KW-1133">Transmembrane helix</keyword>
<dbReference type="Gene3D" id="3.30.70.270">
    <property type="match status" value="1"/>
</dbReference>
<dbReference type="InterPro" id="IPR011110">
    <property type="entry name" value="Reg_prop"/>
</dbReference>
<proteinExistence type="predicted"/>
<dbReference type="InterPro" id="IPR011123">
    <property type="entry name" value="Y_Y_Y"/>
</dbReference>
<dbReference type="AlphaFoldDB" id="A0A7V1GG97"/>
<dbReference type="PANTHER" id="PTHR45138:SF9">
    <property type="entry name" value="DIGUANYLATE CYCLASE DGCM-RELATED"/>
    <property type="match status" value="1"/>
</dbReference>